<accession>A0A427AI82</accession>
<dbReference type="EMBL" id="AMZH03002333">
    <property type="protein sequence ID" value="RRT75945.1"/>
    <property type="molecule type" value="Genomic_DNA"/>
</dbReference>
<dbReference type="Proteomes" id="UP000287651">
    <property type="component" value="Unassembled WGS sequence"/>
</dbReference>
<protein>
    <submittedName>
        <fullName evidence="2">Uncharacterized protein</fullName>
    </submittedName>
</protein>
<name>A0A427AI82_ENSVE</name>
<gene>
    <name evidence="2" type="ORF">B296_00005466</name>
</gene>
<feature type="region of interest" description="Disordered" evidence="1">
    <location>
        <begin position="91"/>
        <end position="129"/>
    </location>
</feature>
<evidence type="ECO:0000256" key="1">
    <source>
        <dbReference type="SAM" id="MobiDB-lite"/>
    </source>
</evidence>
<evidence type="ECO:0000313" key="3">
    <source>
        <dbReference type="Proteomes" id="UP000287651"/>
    </source>
</evidence>
<organism evidence="2 3">
    <name type="scientific">Ensete ventricosum</name>
    <name type="common">Abyssinian banana</name>
    <name type="synonym">Musa ensete</name>
    <dbReference type="NCBI Taxonomy" id="4639"/>
    <lineage>
        <taxon>Eukaryota</taxon>
        <taxon>Viridiplantae</taxon>
        <taxon>Streptophyta</taxon>
        <taxon>Embryophyta</taxon>
        <taxon>Tracheophyta</taxon>
        <taxon>Spermatophyta</taxon>
        <taxon>Magnoliopsida</taxon>
        <taxon>Liliopsida</taxon>
        <taxon>Zingiberales</taxon>
        <taxon>Musaceae</taxon>
        <taxon>Ensete</taxon>
    </lineage>
</organism>
<proteinExistence type="predicted"/>
<sequence length="129" mass="14569">MVQLPQPYLPDKRHRAPFPACPRQVKNPDKAYHHSRLTLAPSFRRRARQLPPSMIPWQGASRVTLSSSLIDQGTSRDDPKLPLADKLHLEETVSHQHLGNPHVTTTTRPGRLIRPDTSPPAPLDRNRSS</sequence>
<comment type="caution">
    <text evidence="2">The sequence shown here is derived from an EMBL/GenBank/DDBJ whole genome shotgun (WGS) entry which is preliminary data.</text>
</comment>
<reference evidence="2 3" key="1">
    <citation type="journal article" date="2014" name="Agronomy (Basel)">
        <title>A Draft Genome Sequence for Ensete ventricosum, the Drought-Tolerant Tree Against Hunger.</title>
        <authorList>
            <person name="Harrison J."/>
            <person name="Moore K.A."/>
            <person name="Paszkiewicz K."/>
            <person name="Jones T."/>
            <person name="Grant M."/>
            <person name="Ambacheew D."/>
            <person name="Muzemil S."/>
            <person name="Studholme D.J."/>
        </authorList>
    </citation>
    <scope>NUCLEOTIDE SEQUENCE [LARGE SCALE GENOMIC DNA]</scope>
</reference>
<dbReference type="AlphaFoldDB" id="A0A427AI82"/>
<evidence type="ECO:0000313" key="2">
    <source>
        <dbReference type="EMBL" id="RRT75945.1"/>
    </source>
</evidence>
<feature type="region of interest" description="Disordered" evidence="1">
    <location>
        <begin position="1"/>
        <end position="31"/>
    </location>
</feature>